<evidence type="ECO:0000256" key="2">
    <source>
        <dbReference type="SAM" id="SignalP"/>
    </source>
</evidence>
<protein>
    <submittedName>
        <fullName evidence="3">RNA-binding family protein isoform 1</fullName>
    </submittedName>
</protein>
<feature type="region of interest" description="Disordered" evidence="1">
    <location>
        <begin position="62"/>
        <end position="107"/>
    </location>
</feature>
<name>A0A6A2ZG13_HIBSY</name>
<dbReference type="OrthoDB" id="1002685at2759"/>
<sequence>MPRFILLPISLLTVLISRNAVGAGNAPSPSPKHHFSGEISNHFIPSTVHRLQQALLLHPPVSADIPSSSTTPAESPGILPSSSSPPSPTPVSLSPDSAAGPSVNDESGLRSGYQIGSVLSFGLVIAAALAI</sequence>
<dbReference type="EMBL" id="VEPZ02001155">
    <property type="protein sequence ID" value="KAE8690279.1"/>
    <property type="molecule type" value="Genomic_DNA"/>
</dbReference>
<proteinExistence type="predicted"/>
<evidence type="ECO:0000256" key="1">
    <source>
        <dbReference type="SAM" id="MobiDB-lite"/>
    </source>
</evidence>
<feature type="signal peptide" evidence="2">
    <location>
        <begin position="1"/>
        <end position="22"/>
    </location>
</feature>
<feature type="chain" id="PRO_5025409720" evidence="2">
    <location>
        <begin position="23"/>
        <end position="131"/>
    </location>
</feature>
<accession>A0A6A2ZG13</accession>
<reference evidence="3" key="1">
    <citation type="submission" date="2019-09" db="EMBL/GenBank/DDBJ databases">
        <title>Draft genome information of white flower Hibiscus syriacus.</title>
        <authorList>
            <person name="Kim Y.-M."/>
        </authorList>
    </citation>
    <scope>NUCLEOTIDE SEQUENCE [LARGE SCALE GENOMIC DNA]</scope>
    <source>
        <strain evidence="3">YM2019G1</strain>
    </source>
</reference>
<evidence type="ECO:0000313" key="3">
    <source>
        <dbReference type="EMBL" id="KAE8690279.1"/>
    </source>
</evidence>
<gene>
    <name evidence="3" type="ORF">F3Y22_tig00110903pilonHSYRG00032</name>
</gene>
<dbReference type="AlphaFoldDB" id="A0A6A2ZG13"/>
<keyword evidence="2" id="KW-0732">Signal</keyword>
<organism evidence="3 4">
    <name type="scientific">Hibiscus syriacus</name>
    <name type="common">Rose of Sharon</name>
    <dbReference type="NCBI Taxonomy" id="106335"/>
    <lineage>
        <taxon>Eukaryota</taxon>
        <taxon>Viridiplantae</taxon>
        <taxon>Streptophyta</taxon>
        <taxon>Embryophyta</taxon>
        <taxon>Tracheophyta</taxon>
        <taxon>Spermatophyta</taxon>
        <taxon>Magnoliopsida</taxon>
        <taxon>eudicotyledons</taxon>
        <taxon>Gunneridae</taxon>
        <taxon>Pentapetalae</taxon>
        <taxon>rosids</taxon>
        <taxon>malvids</taxon>
        <taxon>Malvales</taxon>
        <taxon>Malvaceae</taxon>
        <taxon>Malvoideae</taxon>
        <taxon>Hibiscus</taxon>
    </lineage>
</organism>
<comment type="caution">
    <text evidence="3">The sequence shown here is derived from an EMBL/GenBank/DDBJ whole genome shotgun (WGS) entry which is preliminary data.</text>
</comment>
<dbReference type="Proteomes" id="UP000436088">
    <property type="component" value="Unassembled WGS sequence"/>
</dbReference>
<evidence type="ECO:0000313" key="4">
    <source>
        <dbReference type="Proteomes" id="UP000436088"/>
    </source>
</evidence>
<keyword evidence="4" id="KW-1185">Reference proteome</keyword>